<dbReference type="EMBL" id="LOBU02000013">
    <property type="protein sequence ID" value="OKA07386.1"/>
    <property type="molecule type" value="Genomic_DNA"/>
</dbReference>
<sequence length="164" mass="18018">MVPEQVGEKVLRGDPDLPLLVLPHIGSGRKPVSPVLEFLRDEIRHPQIGTEHVDHNRAASNVIPRQPLECVESAESDRCLVRPDLFHRLDVEVRQPPLTRVEFSGLRSPSTLVQLNLCGPLPAGGHPQSERPTGSHADGQRGTDRLQLGFCVLCARLSAQDGQQ</sequence>
<evidence type="ECO:0000313" key="3">
    <source>
        <dbReference type="EMBL" id="OKA07386.1"/>
    </source>
</evidence>
<evidence type="ECO:0000313" key="2">
    <source>
        <dbReference type="EMBL" id="KZB79202.1"/>
    </source>
</evidence>
<dbReference type="EMBL" id="LQCI01000052">
    <property type="protein sequence ID" value="KZB79202.1"/>
    <property type="molecule type" value="Genomic_DNA"/>
</dbReference>
<comment type="caution">
    <text evidence="2">The sequence shown here is derived from an EMBL/GenBank/DDBJ whole genome shotgun (WGS) entry which is preliminary data.</text>
</comment>
<organism evidence="2 4">
    <name type="scientific">Amycolatopsis regifaucium</name>
    <dbReference type="NCBI Taxonomy" id="546365"/>
    <lineage>
        <taxon>Bacteria</taxon>
        <taxon>Bacillati</taxon>
        <taxon>Actinomycetota</taxon>
        <taxon>Actinomycetes</taxon>
        <taxon>Pseudonocardiales</taxon>
        <taxon>Pseudonocardiaceae</taxon>
        <taxon>Amycolatopsis</taxon>
    </lineage>
</organism>
<protein>
    <submittedName>
        <fullName evidence="2">Uncharacterized protein</fullName>
    </submittedName>
</protein>
<evidence type="ECO:0000313" key="4">
    <source>
        <dbReference type="Proteomes" id="UP000076321"/>
    </source>
</evidence>
<keyword evidence="5" id="KW-1185">Reference proteome</keyword>
<evidence type="ECO:0000313" key="5">
    <source>
        <dbReference type="Proteomes" id="UP000186883"/>
    </source>
</evidence>
<dbReference type="AlphaFoldDB" id="A0A154M3L4"/>
<dbReference type="Proteomes" id="UP000076321">
    <property type="component" value="Unassembled WGS sequence"/>
</dbReference>
<accession>A0A154M3L4</accession>
<name>A0A154M3L4_9PSEU</name>
<reference evidence="3 5" key="2">
    <citation type="submission" date="2016-11" db="EMBL/GenBank/DDBJ databases">
        <title>Genome sequencing of Amycolatopsis regifaucium.</title>
        <authorList>
            <person name="Mayilraj S."/>
            <person name="Kaur N."/>
        </authorList>
    </citation>
    <scope>NUCLEOTIDE SEQUENCE [LARGE SCALE GENOMIC DNA]</scope>
    <source>
        <strain evidence="3 5">GY080</strain>
    </source>
</reference>
<reference evidence="2 4" key="1">
    <citation type="submission" date="2015-12" db="EMBL/GenBank/DDBJ databases">
        <title>Amycolatopsis regifaucium genome sequencing and assembly.</title>
        <authorList>
            <person name="Mayilraj S."/>
        </authorList>
    </citation>
    <scope>NUCLEOTIDE SEQUENCE [LARGE SCALE GENOMIC DNA]</scope>
    <source>
        <strain evidence="2 4">GY080</strain>
    </source>
</reference>
<proteinExistence type="predicted"/>
<evidence type="ECO:0000256" key="1">
    <source>
        <dbReference type="SAM" id="MobiDB-lite"/>
    </source>
</evidence>
<gene>
    <name evidence="3" type="ORF">ATP06_0216195</name>
    <name evidence="2" type="ORF">AVL48_16510</name>
</gene>
<dbReference type="Proteomes" id="UP000186883">
    <property type="component" value="Unassembled WGS sequence"/>
</dbReference>
<feature type="region of interest" description="Disordered" evidence="1">
    <location>
        <begin position="119"/>
        <end position="141"/>
    </location>
</feature>